<proteinExistence type="predicted"/>
<reference evidence="1" key="1">
    <citation type="submission" date="2019-11" db="EMBL/GenBank/DDBJ databases">
        <authorList>
            <person name="Feng L."/>
        </authorList>
    </citation>
    <scope>NUCLEOTIDE SEQUENCE</scope>
    <source>
        <strain evidence="1">AodontolyticusLFYP35</strain>
    </source>
</reference>
<dbReference type="InterPro" id="IPR025324">
    <property type="entry name" value="DUF4230"/>
</dbReference>
<name>A0A6N2QW02_9ACTO</name>
<organism evidence="1">
    <name type="scientific">Schaalia odontolytica</name>
    <dbReference type="NCBI Taxonomy" id="1660"/>
    <lineage>
        <taxon>Bacteria</taxon>
        <taxon>Bacillati</taxon>
        <taxon>Actinomycetota</taxon>
        <taxon>Actinomycetes</taxon>
        <taxon>Actinomycetales</taxon>
        <taxon>Actinomycetaceae</taxon>
        <taxon>Schaalia</taxon>
    </lineage>
</organism>
<evidence type="ECO:0008006" key="2">
    <source>
        <dbReference type="Google" id="ProtNLM"/>
    </source>
</evidence>
<dbReference type="EMBL" id="CACRSM010000001">
    <property type="protein sequence ID" value="VYS72704.1"/>
    <property type="molecule type" value="Genomic_DNA"/>
</dbReference>
<dbReference type="AlphaFoldDB" id="A0A6N2QW02"/>
<sequence length="214" mass="23067">MAKLRGLVRALGALVVIALVFLGGMKMAPYLGFLGFNSKKVTTDTTTITNSFSDIAELATESYIFTEVGKYSEQGTQIFGMEVPGTGASFLITYSGEVKAGITDISAIKVERDESKKTIKVTVPAAQVISTKIDPSSVKTYDQTFSLANRLEVNEVTGFLANEEKRASEDAVKRGLLEKAQKRLDEIVTGHVKAVLGDEAKDYEVSVTVAEAKN</sequence>
<accession>A0A6N2QW02</accession>
<protein>
    <recommendedName>
        <fullName evidence="2">DUF4230 domain-containing protein</fullName>
    </recommendedName>
</protein>
<evidence type="ECO:0000313" key="1">
    <source>
        <dbReference type="EMBL" id="VYS72704.1"/>
    </source>
</evidence>
<dbReference type="Pfam" id="PF14014">
    <property type="entry name" value="DUF4230"/>
    <property type="match status" value="1"/>
</dbReference>
<gene>
    <name evidence="1" type="ORF">AOLFYP35_00045</name>
</gene>